<accession>A0ABQ8X6B8</accession>
<dbReference type="InterPro" id="IPR051575">
    <property type="entry name" value="Myb-like_DNA-bd"/>
</dbReference>
<gene>
    <name evidence="8" type="ORF">M0813_09371</name>
</gene>
<sequence length="643" mass="75967">MMRSINEGSKQYNTSTLFEKELEKEEKQMDRWAQKDDEYLIQLVKEDNKTNWDLISQNFKNFDATMCLKRYRTLKNIQTKKGMWIKIEDTLLKNAINLFGETNWAQVSAFIPGRNSKQCRERWNNQLNPNINRSPFTIEEGELLIQKQKEIGNKWSTIAQFFDRRTDNMLKNHWHSLRVRKGLPNYYSPKNKNNKRRKNARKKKKITIGAKDNLKKTENEFSFGFERIKKNKKKTNISKKGLNFKKKFNKDALKIEIQDNSQSIFTGKQIKNKKLNSLKLTKLTIVDQNENYQNHNGNNINQLYFQNLNYGNGRESPISPREHTNSPTSNAIRDVSSKIRKLNLCQQNSPRSPRCIQSPLSARSPRSHKTKNYFLSPRSTRTTKCTHFKKNKPSKKKKRKKKKTKKKIVVSPRRNRLITQQFQKNNHLITGFESKKIKQSLFENQNINKDDCKYEYDQPLTNEIKQNLNDEKNNDDIGVIDDEGCKLNSIIPNVNSFKGEVKIQKTQIYNIINNQKVNTQKNNERLNHNNKRQFENNNLIDFEEINNSDTKDLPNINTFEGTENDFITLSQNLNQYEDFSINAQESFQDLNYDPFFEIPLNLEFDTPSINERYEPIFEDTHFNSVLFSNNFDENIIESTNWNN</sequence>
<dbReference type="InterPro" id="IPR001005">
    <property type="entry name" value="SANT/Myb"/>
</dbReference>
<dbReference type="PROSITE" id="PS51294">
    <property type="entry name" value="HTH_MYB"/>
    <property type="match status" value="2"/>
</dbReference>
<feature type="domain" description="Myb-like" evidence="6">
    <location>
        <begin position="76"/>
        <end position="127"/>
    </location>
</feature>
<keyword evidence="9" id="KW-1185">Reference proteome</keyword>
<evidence type="ECO:0000256" key="3">
    <source>
        <dbReference type="ARBA" id="ARBA00023163"/>
    </source>
</evidence>
<feature type="region of interest" description="Disordered" evidence="5">
    <location>
        <begin position="344"/>
        <end position="409"/>
    </location>
</feature>
<feature type="domain" description="Myb-like" evidence="6">
    <location>
        <begin position="24"/>
        <end position="75"/>
    </location>
</feature>
<evidence type="ECO:0000256" key="1">
    <source>
        <dbReference type="ARBA" id="ARBA00023015"/>
    </source>
</evidence>
<dbReference type="SUPFAM" id="SSF46689">
    <property type="entry name" value="Homeodomain-like"/>
    <property type="match status" value="2"/>
</dbReference>
<feature type="domain" description="HTH myb-type" evidence="7">
    <location>
        <begin position="132"/>
        <end position="182"/>
    </location>
</feature>
<dbReference type="Gene3D" id="1.10.10.60">
    <property type="entry name" value="Homeodomain-like"/>
    <property type="match status" value="3"/>
</dbReference>
<dbReference type="PROSITE" id="PS50090">
    <property type="entry name" value="MYB_LIKE"/>
    <property type="match status" value="3"/>
</dbReference>
<dbReference type="Pfam" id="PF13921">
    <property type="entry name" value="Myb_DNA-bind_6"/>
    <property type="match status" value="1"/>
</dbReference>
<organism evidence="8 9">
    <name type="scientific">Anaeramoeba flamelloides</name>
    <dbReference type="NCBI Taxonomy" id="1746091"/>
    <lineage>
        <taxon>Eukaryota</taxon>
        <taxon>Metamonada</taxon>
        <taxon>Anaeramoebidae</taxon>
        <taxon>Anaeramoeba</taxon>
    </lineage>
</organism>
<dbReference type="InterPro" id="IPR009057">
    <property type="entry name" value="Homeodomain-like_sf"/>
</dbReference>
<feature type="compositionally biased region" description="Basic residues" evidence="5">
    <location>
        <begin position="384"/>
        <end position="409"/>
    </location>
</feature>
<keyword evidence="3" id="KW-0804">Transcription</keyword>
<dbReference type="CDD" id="cd00167">
    <property type="entry name" value="SANT"/>
    <property type="match status" value="3"/>
</dbReference>
<feature type="region of interest" description="Disordered" evidence="5">
    <location>
        <begin position="313"/>
        <end position="332"/>
    </location>
</feature>
<evidence type="ECO:0000259" key="6">
    <source>
        <dbReference type="PROSITE" id="PS50090"/>
    </source>
</evidence>
<reference evidence="8" key="1">
    <citation type="submission" date="2022-08" db="EMBL/GenBank/DDBJ databases">
        <title>Novel sulfate-reducing endosymbionts in the free-living metamonad Anaeramoeba.</title>
        <authorList>
            <person name="Jerlstrom-Hultqvist J."/>
            <person name="Cepicka I."/>
            <person name="Gallot-Lavallee L."/>
            <person name="Salas-Leiva D."/>
            <person name="Curtis B.A."/>
            <person name="Zahonova K."/>
            <person name="Pipaliya S."/>
            <person name="Dacks J."/>
            <person name="Roger A.J."/>
        </authorList>
    </citation>
    <scope>NUCLEOTIDE SEQUENCE</scope>
    <source>
        <strain evidence="8">Schooner1</strain>
    </source>
</reference>
<dbReference type="Proteomes" id="UP001150062">
    <property type="component" value="Unassembled WGS sequence"/>
</dbReference>
<feature type="domain" description="Myb-like" evidence="6">
    <location>
        <begin position="128"/>
        <end position="178"/>
    </location>
</feature>
<evidence type="ECO:0000256" key="4">
    <source>
        <dbReference type="ARBA" id="ARBA00023242"/>
    </source>
</evidence>
<dbReference type="SMART" id="SM00717">
    <property type="entry name" value="SANT"/>
    <property type="match status" value="3"/>
</dbReference>
<protein>
    <submittedName>
        <fullName evidence="8">snRNA-activating protein complex subunit 4</fullName>
    </submittedName>
</protein>
<evidence type="ECO:0000259" key="7">
    <source>
        <dbReference type="PROSITE" id="PS51294"/>
    </source>
</evidence>
<keyword evidence="4" id="KW-0539">Nucleus</keyword>
<feature type="domain" description="HTH myb-type" evidence="7">
    <location>
        <begin position="76"/>
        <end position="131"/>
    </location>
</feature>
<evidence type="ECO:0000313" key="8">
    <source>
        <dbReference type="EMBL" id="KAJ6227956.1"/>
    </source>
</evidence>
<dbReference type="PANTHER" id="PTHR46621:SF1">
    <property type="entry name" value="SNRNA-ACTIVATING PROTEIN COMPLEX SUBUNIT 4"/>
    <property type="match status" value="1"/>
</dbReference>
<dbReference type="PANTHER" id="PTHR46621">
    <property type="entry name" value="SNRNA-ACTIVATING PROTEIN COMPLEX SUBUNIT 4"/>
    <property type="match status" value="1"/>
</dbReference>
<proteinExistence type="predicted"/>
<keyword evidence="2" id="KW-0238">DNA-binding</keyword>
<comment type="caution">
    <text evidence="8">The sequence shown here is derived from an EMBL/GenBank/DDBJ whole genome shotgun (WGS) entry which is preliminary data.</text>
</comment>
<name>A0ABQ8X6B8_9EUKA</name>
<feature type="region of interest" description="Disordered" evidence="5">
    <location>
        <begin position="185"/>
        <end position="204"/>
    </location>
</feature>
<evidence type="ECO:0000313" key="9">
    <source>
        <dbReference type="Proteomes" id="UP001150062"/>
    </source>
</evidence>
<evidence type="ECO:0000256" key="2">
    <source>
        <dbReference type="ARBA" id="ARBA00023125"/>
    </source>
</evidence>
<evidence type="ECO:0000256" key="5">
    <source>
        <dbReference type="SAM" id="MobiDB-lite"/>
    </source>
</evidence>
<dbReference type="InterPro" id="IPR017930">
    <property type="entry name" value="Myb_dom"/>
</dbReference>
<feature type="compositionally biased region" description="Basic residues" evidence="5">
    <location>
        <begin position="192"/>
        <end position="204"/>
    </location>
</feature>
<keyword evidence="1" id="KW-0805">Transcription regulation</keyword>
<dbReference type="EMBL" id="JAOAOG010000331">
    <property type="protein sequence ID" value="KAJ6227956.1"/>
    <property type="molecule type" value="Genomic_DNA"/>
</dbReference>